<accession>A0A815JPM1</accession>
<dbReference type="Proteomes" id="UP000663829">
    <property type="component" value="Unassembled WGS sequence"/>
</dbReference>
<dbReference type="Proteomes" id="UP000681722">
    <property type="component" value="Unassembled WGS sequence"/>
</dbReference>
<organism evidence="1 3">
    <name type="scientific">Didymodactylos carnosus</name>
    <dbReference type="NCBI Taxonomy" id="1234261"/>
    <lineage>
        <taxon>Eukaryota</taxon>
        <taxon>Metazoa</taxon>
        <taxon>Spiralia</taxon>
        <taxon>Gnathifera</taxon>
        <taxon>Rotifera</taxon>
        <taxon>Eurotatoria</taxon>
        <taxon>Bdelloidea</taxon>
        <taxon>Philodinida</taxon>
        <taxon>Philodinidae</taxon>
        <taxon>Didymodactylos</taxon>
    </lineage>
</organism>
<dbReference type="EMBL" id="CAJOBC010081906">
    <property type="protein sequence ID" value="CAF4277504.1"/>
    <property type="molecule type" value="Genomic_DNA"/>
</dbReference>
<evidence type="ECO:0000313" key="2">
    <source>
        <dbReference type="EMBL" id="CAF4277504.1"/>
    </source>
</evidence>
<name>A0A815JPM1_9BILA</name>
<keyword evidence="3" id="KW-1185">Reference proteome</keyword>
<protein>
    <submittedName>
        <fullName evidence="1">Uncharacterized protein</fullName>
    </submittedName>
</protein>
<evidence type="ECO:0000313" key="3">
    <source>
        <dbReference type="Proteomes" id="UP000663829"/>
    </source>
</evidence>
<proteinExistence type="predicted"/>
<gene>
    <name evidence="1" type="ORF">GPM918_LOCUS32386</name>
    <name evidence="2" type="ORF">SRO942_LOCUS33055</name>
</gene>
<reference evidence="1" key="1">
    <citation type="submission" date="2021-02" db="EMBL/GenBank/DDBJ databases">
        <authorList>
            <person name="Nowell W R."/>
        </authorList>
    </citation>
    <scope>NUCLEOTIDE SEQUENCE</scope>
</reference>
<comment type="caution">
    <text evidence="1">The sequence shown here is derived from an EMBL/GenBank/DDBJ whole genome shotgun (WGS) entry which is preliminary data.</text>
</comment>
<dbReference type="AlphaFoldDB" id="A0A815JPM1"/>
<dbReference type="EMBL" id="CAJNOQ010016507">
    <property type="protein sequence ID" value="CAF1382244.1"/>
    <property type="molecule type" value="Genomic_DNA"/>
</dbReference>
<evidence type="ECO:0000313" key="1">
    <source>
        <dbReference type="EMBL" id="CAF1382244.1"/>
    </source>
</evidence>
<sequence length="151" mass="18139">MNKEILQLDTEKRISIHIENGNGNKKTDQLDLKYLLNPANIKIQDNLNYLEFNYKNKQHNYYKNDNIITCESNSGIKKLNENELKILNYHLKCDIFLFKSLELKENLDKCDIEKTIIKEYLINYKSKKNFNFKINNELIFKKKELNEIMNE</sequence>